<evidence type="ECO:0000313" key="2">
    <source>
        <dbReference type="EMBL" id="EET87240.1"/>
    </source>
</evidence>
<dbReference type="KEGG" id="cck:Ccar_24630"/>
<evidence type="ECO:0008006" key="4">
    <source>
        <dbReference type="Google" id="ProtNLM"/>
    </source>
</evidence>
<sequence length="251" mass="28819">MKKVKKKHIIIGTIAFILILIGIFFIQFTSLGYKMTVPLRGYTQVKDNIYIDKDFNGDSSKVLSIIDEAHKRLVTFWGNTESKPTIIISNNEKELKKLGWTGNPALTTTAVFFGAHSYVVISPKGLNVDVTAHELTHAELHHRVYNGKILPKTLIPIWFDEGIATQNDYRENYSYDAWVKVTNNGKNITDFSKLKNQSQFYNPNIDVRRYNYIISKHEVGEWLKTHSIKDLIALIDAVNEGKSFDKLYYTK</sequence>
<dbReference type="Proteomes" id="UP000004198">
    <property type="component" value="Unassembled WGS sequence"/>
</dbReference>
<keyword evidence="3" id="KW-1185">Reference proteome</keyword>
<evidence type="ECO:0000313" key="3">
    <source>
        <dbReference type="Proteomes" id="UP000004198"/>
    </source>
</evidence>
<reference evidence="2 3" key="1">
    <citation type="submission" date="2009-06" db="EMBL/GenBank/DDBJ databases">
        <title>The draft genome of Clostridium carboxidivorans P7.</title>
        <authorList>
            <consortium name="US DOE Joint Genome Institute (JGI-PGF)"/>
            <person name="Lucas S."/>
            <person name="Copeland A."/>
            <person name="Lapidus A."/>
            <person name="Glavina del Rio T."/>
            <person name="Tice H."/>
            <person name="Bruce D."/>
            <person name="Goodwin L."/>
            <person name="Pitluck S."/>
            <person name="Larimer F."/>
            <person name="Land M.L."/>
            <person name="Hauser L."/>
            <person name="Hemme C.L."/>
        </authorList>
    </citation>
    <scope>NUCLEOTIDE SEQUENCE [LARGE SCALE GENOMIC DNA]</scope>
    <source>
        <strain evidence="2 3">P7</strain>
    </source>
</reference>
<evidence type="ECO:0000256" key="1">
    <source>
        <dbReference type="SAM" id="Phobius"/>
    </source>
</evidence>
<name>C6PU40_9CLOT</name>
<comment type="caution">
    <text evidence="2">The sequence shown here is derived from an EMBL/GenBank/DDBJ whole genome shotgun (WGS) entry which is preliminary data.</text>
</comment>
<keyword evidence="1" id="KW-1133">Transmembrane helix</keyword>
<organism evidence="2 3">
    <name type="scientific">Clostridium carboxidivorans P7</name>
    <dbReference type="NCBI Taxonomy" id="536227"/>
    <lineage>
        <taxon>Bacteria</taxon>
        <taxon>Bacillati</taxon>
        <taxon>Bacillota</taxon>
        <taxon>Clostridia</taxon>
        <taxon>Eubacteriales</taxon>
        <taxon>Clostridiaceae</taxon>
        <taxon>Clostridium</taxon>
    </lineage>
</organism>
<feature type="transmembrane region" description="Helical" evidence="1">
    <location>
        <begin position="9"/>
        <end position="28"/>
    </location>
</feature>
<dbReference type="RefSeq" id="WP_007061192.1">
    <property type="nucleotide sequence ID" value="NZ_ACVI01000034.1"/>
</dbReference>
<proteinExistence type="predicted"/>
<protein>
    <recommendedName>
        <fullName evidence="4">Peptidase MA-like domain-containing protein</fullName>
    </recommendedName>
</protein>
<accession>C6PU40</accession>
<dbReference type="STRING" id="536227.Ccar_24630"/>
<keyword evidence="1" id="KW-0472">Membrane</keyword>
<dbReference type="AlphaFoldDB" id="C6PU40"/>
<dbReference type="PATRIC" id="fig|536227.13.peg.5092"/>
<dbReference type="eggNOG" id="ENOG50313NS">
    <property type="taxonomic scope" value="Bacteria"/>
</dbReference>
<dbReference type="OrthoDB" id="43895at2"/>
<keyword evidence="1" id="KW-0812">Transmembrane</keyword>
<dbReference type="EMBL" id="ACVI01000034">
    <property type="protein sequence ID" value="EET87240.1"/>
    <property type="molecule type" value="Genomic_DNA"/>
</dbReference>
<gene>
    <name evidence="2" type="ORF">CcarbDRAFT_2307</name>
</gene>